<reference evidence="5 6" key="1">
    <citation type="submission" date="2013-02" db="EMBL/GenBank/DDBJ databases">
        <title>Draft Genome Sequence of Streptomyces afghaniensis, Which Produces Compounds of the Julimycin B-Complex.</title>
        <authorList>
            <person name="Gruening B.A."/>
            <person name="Praeg A."/>
            <person name="Erxleben A."/>
            <person name="Guenther S."/>
            <person name="Fiedler H.-P."/>
            <person name="Goodfellow M."/>
            <person name="Mueller M."/>
        </authorList>
    </citation>
    <scope>NUCLEOTIDE SEQUENCE [LARGE SCALE GENOMIC DNA]</scope>
    <source>
        <strain evidence="5 6">772</strain>
    </source>
</reference>
<comment type="caution">
    <text evidence="5">The sequence shown here is derived from an EMBL/GenBank/DDBJ whole genome shotgun (WGS) entry which is preliminary data.</text>
</comment>
<dbReference type="Gene3D" id="3.30.559.30">
    <property type="entry name" value="Nonribosomal peptide synthetase, condensation domain"/>
    <property type="match status" value="1"/>
</dbReference>
<dbReference type="FunFam" id="3.40.50.980:FF:000001">
    <property type="entry name" value="Non-ribosomal peptide synthetase"/>
    <property type="match status" value="1"/>
</dbReference>
<dbReference type="Gene3D" id="3.30.300.30">
    <property type="match status" value="1"/>
</dbReference>
<dbReference type="PANTHER" id="PTHR45527:SF1">
    <property type="entry name" value="FATTY ACID SYNTHASE"/>
    <property type="match status" value="1"/>
</dbReference>
<evidence type="ECO:0000256" key="3">
    <source>
        <dbReference type="SAM" id="MobiDB-lite"/>
    </source>
</evidence>
<dbReference type="InterPro" id="IPR020806">
    <property type="entry name" value="PKS_PP-bd"/>
</dbReference>
<dbReference type="AlphaFoldDB" id="S4NJQ5"/>
<dbReference type="PROSITE" id="PS00455">
    <property type="entry name" value="AMP_BINDING"/>
    <property type="match status" value="1"/>
</dbReference>
<organism evidence="5 6">
    <name type="scientific">Streptomyces afghaniensis 772</name>
    <dbReference type="NCBI Taxonomy" id="1283301"/>
    <lineage>
        <taxon>Bacteria</taxon>
        <taxon>Bacillati</taxon>
        <taxon>Actinomycetota</taxon>
        <taxon>Actinomycetes</taxon>
        <taxon>Kitasatosporales</taxon>
        <taxon>Streptomycetaceae</taxon>
        <taxon>Streptomyces</taxon>
    </lineage>
</organism>
<proteinExistence type="predicted"/>
<protein>
    <submittedName>
        <fullName evidence="5">Putative Mycosubtilin synthase subunit C</fullName>
    </submittedName>
</protein>
<keyword evidence="2" id="KW-0597">Phosphoprotein</keyword>
<dbReference type="InterPro" id="IPR045851">
    <property type="entry name" value="AMP-bd_C_sf"/>
</dbReference>
<dbReference type="InterPro" id="IPR036736">
    <property type="entry name" value="ACP-like_sf"/>
</dbReference>
<dbReference type="GO" id="GO:0017000">
    <property type="term" value="P:antibiotic biosynthetic process"/>
    <property type="evidence" value="ECO:0007669"/>
    <property type="project" value="UniProtKB-ARBA"/>
</dbReference>
<dbReference type="GO" id="GO:0031177">
    <property type="term" value="F:phosphopantetheine binding"/>
    <property type="evidence" value="ECO:0007669"/>
    <property type="project" value="InterPro"/>
</dbReference>
<keyword evidence="1" id="KW-0596">Phosphopantetheine</keyword>
<dbReference type="PANTHER" id="PTHR45527">
    <property type="entry name" value="NONRIBOSOMAL PEPTIDE SYNTHETASE"/>
    <property type="match status" value="1"/>
</dbReference>
<evidence type="ECO:0000313" key="5">
    <source>
        <dbReference type="EMBL" id="EPJ38639.1"/>
    </source>
</evidence>
<dbReference type="Pfam" id="PF13193">
    <property type="entry name" value="AMP-binding_C"/>
    <property type="match status" value="1"/>
</dbReference>
<dbReference type="PATRIC" id="fig|1283301.3.peg.4276"/>
<dbReference type="SUPFAM" id="SSF56801">
    <property type="entry name" value="Acetyl-CoA synthetase-like"/>
    <property type="match status" value="1"/>
</dbReference>
<dbReference type="Gene3D" id="2.30.38.10">
    <property type="entry name" value="Luciferase, Domain 3"/>
    <property type="match status" value="1"/>
</dbReference>
<dbReference type="Pfam" id="PF00550">
    <property type="entry name" value="PP-binding"/>
    <property type="match status" value="1"/>
</dbReference>
<name>S4NJQ5_9ACTN</name>
<keyword evidence="6" id="KW-1185">Reference proteome</keyword>
<accession>S4NJQ5</accession>
<dbReference type="Pfam" id="PF00501">
    <property type="entry name" value="AMP-binding"/>
    <property type="match status" value="1"/>
</dbReference>
<dbReference type="SUPFAM" id="SSF52777">
    <property type="entry name" value="CoA-dependent acyltransferases"/>
    <property type="match status" value="1"/>
</dbReference>
<dbReference type="GO" id="GO:0043041">
    <property type="term" value="P:amino acid activation for nonribosomal peptide biosynthetic process"/>
    <property type="evidence" value="ECO:0007669"/>
    <property type="project" value="TreeGrafter"/>
</dbReference>
<dbReference type="PROSITE" id="PS50075">
    <property type="entry name" value="CARRIER"/>
    <property type="match status" value="1"/>
</dbReference>
<dbReference type="InterPro" id="IPR000873">
    <property type="entry name" value="AMP-dep_synth/lig_dom"/>
</dbReference>
<feature type="domain" description="Carrier" evidence="4">
    <location>
        <begin position="744"/>
        <end position="817"/>
    </location>
</feature>
<dbReference type="SMART" id="SM00823">
    <property type="entry name" value="PKS_PP"/>
    <property type="match status" value="1"/>
</dbReference>
<dbReference type="EMBL" id="AOPY01001451">
    <property type="protein sequence ID" value="EPJ38639.1"/>
    <property type="molecule type" value="Genomic_DNA"/>
</dbReference>
<dbReference type="Proteomes" id="UP000015001">
    <property type="component" value="Unassembled WGS sequence"/>
</dbReference>
<dbReference type="InterPro" id="IPR010071">
    <property type="entry name" value="AA_adenyl_dom"/>
</dbReference>
<evidence type="ECO:0000313" key="6">
    <source>
        <dbReference type="Proteomes" id="UP000015001"/>
    </source>
</evidence>
<evidence type="ECO:0000256" key="2">
    <source>
        <dbReference type="ARBA" id="ARBA00022553"/>
    </source>
</evidence>
<dbReference type="InterPro" id="IPR025110">
    <property type="entry name" value="AMP-bd_C"/>
</dbReference>
<dbReference type="InterPro" id="IPR020845">
    <property type="entry name" value="AMP-binding_CS"/>
</dbReference>
<dbReference type="CDD" id="cd05930">
    <property type="entry name" value="A_NRPS"/>
    <property type="match status" value="1"/>
</dbReference>
<dbReference type="Gene3D" id="1.10.1200.10">
    <property type="entry name" value="ACP-like"/>
    <property type="match status" value="1"/>
</dbReference>
<dbReference type="GO" id="GO:0005737">
    <property type="term" value="C:cytoplasm"/>
    <property type="evidence" value="ECO:0007669"/>
    <property type="project" value="TreeGrafter"/>
</dbReference>
<dbReference type="NCBIfam" id="TIGR01733">
    <property type="entry name" value="AA-adenyl-dom"/>
    <property type="match status" value="1"/>
</dbReference>
<feature type="region of interest" description="Disordered" evidence="3">
    <location>
        <begin position="1"/>
        <end position="41"/>
    </location>
</feature>
<dbReference type="HOGENOM" id="CLU_000022_2_4_11"/>
<evidence type="ECO:0000256" key="1">
    <source>
        <dbReference type="ARBA" id="ARBA00022450"/>
    </source>
</evidence>
<sequence>MMAATATDARVPGSDSRAEGGFTAVPRWAKEPVPGTGEHVSSVPRDVTAALRGRARELGVPLTAILLAAHAKVLALLSGDPEVRSGCLLPDRTGPLPFELTVGPGTWRGLVLQARRAEAAVPSPGTGSPSAAGAEAVFAPAGQEVTVPADGSVLLGVSAGEEGGRLVLRLRHRTDLLDADCAARIGGYHLAALEAIAADPDAPHDRRSLLSADELRLQLDGLAGPRRALPDRRFHELFEERVRKAPDAVAVVHQGRSLTYADLDTRANRLARALLAEGVGPEDTVAVVTERDLHWAAAVLGVLKAGGVYLPVDPRHPPGRIAAMLTRAGCSYVLTEPDSTGQLDRALASLPGTRRLLVPDVTDRATDGTDLGLDIAADRLAYVFFTSGSTGEPKGAMCEHAGLLNHLYAKIDDLGIGEGTVVAQTASQCFDISLWQLLAGLLTGGRTLLVEQDAILDADRFLDTITEGRVNVLQLVPSYLDVILSALERRPRGLPDLRCVSATGEALKAELVQRWFATGPAVRLVNAYGLTETSDDTNHEVMDRAPGTDRIPLGRPIANVYEYVVDDNLLPVPLGAPGAIVFSGVCVGRGYVNDAERTRLAYLPDPHRPGQRLYRGGDFGRWRPDGKLEFLGRRDAQVKIRGFRVEIGEVENALLRVPGVTDCAVVVTGAEGHGRQLAAFCTSACAMTAEDLRERLAELLPAYMIPASFHRLDRLPLTANGKTDRKALTALAEDLGPARDAHGAPRTPAERRLAAQWAAELGLPPGRIRRDDNFFDLGGTSLSAVRLAVSLGRVISPRDLAGRPVLADLAQLIDSRSGGDP</sequence>
<dbReference type="InterPro" id="IPR009081">
    <property type="entry name" value="PP-bd_ACP"/>
</dbReference>
<evidence type="ECO:0000259" key="4">
    <source>
        <dbReference type="PROSITE" id="PS50075"/>
    </source>
</evidence>
<gene>
    <name evidence="5" type="ORF">STAFG_4305</name>
</gene>
<dbReference type="SUPFAM" id="SSF47336">
    <property type="entry name" value="ACP-like"/>
    <property type="match status" value="1"/>
</dbReference>
<dbReference type="Gene3D" id="3.40.50.980">
    <property type="match status" value="2"/>
</dbReference>
<dbReference type="GO" id="GO:0044550">
    <property type="term" value="P:secondary metabolite biosynthetic process"/>
    <property type="evidence" value="ECO:0007669"/>
    <property type="project" value="TreeGrafter"/>
</dbReference>